<gene>
    <name evidence="2" type="ORF">GCM10011374_09340</name>
</gene>
<evidence type="ECO:0000313" key="3">
    <source>
        <dbReference type="Proteomes" id="UP000638848"/>
    </source>
</evidence>
<comment type="similarity">
    <text evidence="1">Belongs to the cytochrome P450 family.</text>
</comment>
<dbReference type="EMBL" id="BMEQ01000003">
    <property type="protein sequence ID" value="GGG49068.1"/>
    <property type="molecule type" value="Genomic_DNA"/>
</dbReference>
<dbReference type="GO" id="GO:0036199">
    <property type="term" value="F:cholest-4-en-3-one 26-monooxygenase activity"/>
    <property type="evidence" value="ECO:0007669"/>
    <property type="project" value="TreeGrafter"/>
</dbReference>
<dbReference type="Proteomes" id="UP000638848">
    <property type="component" value="Unassembled WGS sequence"/>
</dbReference>
<dbReference type="GO" id="GO:0008395">
    <property type="term" value="F:steroid hydroxylase activity"/>
    <property type="evidence" value="ECO:0007669"/>
    <property type="project" value="TreeGrafter"/>
</dbReference>
<organism evidence="2 3">
    <name type="scientific">Kocuria dechangensis</name>
    <dbReference type="NCBI Taxonomy" id="1176249"/>
    <lineage>
        <taxon>Bacteria</taxon>
        <taxon>Bacillati</taxon>
        <taxon>Actinomycetota</taxon>
        <taxon>Actinomycetes</taxon>
        <taxon>Micrococcales</taxon>
        <taxon>Micrococcaceae</taxon>
        <taxon>Kocuria</taxon>
    </lineage>
</organism>
<dbReference type="InterPro" id="IPR017972">
    <property type="entry name" value="Cyt_P450_CS"/>
</dbReference>
<reference evidence="2" key="1">
    <citation type="journal article" date="2014" name="Int. J. Syst. Evol. Microbiol.">
        <title>Complete genome sequence of Corynebacterium casei LMG S-19264T (=DSM 44701T), isolated from a smear-ripened cheese.</title>
        <authorList>
            <consortium name="US DOE Joint Genome Institute (JGI-PGF)"/>
            <person name="Walter F."/>
            <person name="Albersmeier A."/>
            <person name="Kalinowski J."/>
            <person name="Ruckert C."/>
        </authorList>
    </citation>
    <scope>NUCLEOTIDE SEQUENCE</scope>
    <source>
        <strain evidence="2">CGMCC 1.12187</strain>
    </source>
</reference>
<reference evidence="2" key="2">
    <citation type="submission" date="2020-09" db="EMBL/GenBank/DDBJ databases">
        <authorList>
            <person name="Sun Q."/>
            <person name="Zhou Y."/>
        </authorList>
    </citation>
    <scope>NUCLEOTIDE SEQUENCE</scope>
    <source>
        <strain evidence="2">CGMCC 1.12187</strain>
    </source>
</reference>
<dbReference type="Gene3D" id="1.10.630.10">
    <property type="entry name" value="Cytochrome P450"/>
    <property type="match status" value="1"/>
</dbReference>
<comment type="caution">
    <text evidence="2">The sequence shown here is derived from an EMBL/GenBank/DDBJ whole genome shotgun (WGS) entry which is preliminary data.</text>
</comment>
<protein>
    <recommendedName>
        <fullName evidence="4">Cytochrome P450</fullName>
    </recommendedName>
</protein>
<proteinExistence type="inferred from homology"/>
<evidence type="ECO:0000313" key="2">
    <source>
        <dbReference type="EMBL" id="GGG49068.1"/>
    </source>
</evidence>
<accession>A0A917GJU2</accession>
<dbReference type="SUPFAM" id="SSF48264">
    <property type="entry name" value="Cytochrome P450"/>
    <property type="match status" value="1"/>
</dbReference>
<sequence length="353" mass="37508">MIRYHHVHDPDLVREVLRRADAFEPTNALTAVEPLCPEALRVLARAGFALPPVLASATGQSHRSVRRVVARFFSPARVAAQEESVRELTRAAVARELPGGSGDLARVGRSVPAAVLARTTGIGPMPDDGTLHRWSLDGLTLFWGRPAPQEQVELARSAAALYGWLREVVEDTREDPGTVFGALAAAGTDTARLRSLAFFLVIAGQATTGLLVNTVLQRALAEPDSWRAAAADASGPVREALARDSSVPTWRRACPAATSLGGQPLPAGTELLLHLSGHGGGPELAFGHGLHRCLGDRLARAESAWIVEEVARALPDARLAGRPGDAPRLELLSFAAPLAVPVHSPPARRGRDR</sequence>
<keyword evidence="3" id="KW-1185">Reference proteome</keyword>
<dbReference type="AlphaFoldDB" id="A0A917GJU2"/>
<dbReference type="PANTHER" id="PTHR46696">
    <property type="entry name" value="P450, PUTATIVE (EUROFUNG)-RELATED"/>
    <property type="match status" value="1"/>
</dbReference>
<dbReference type="GO" id="GO:0005506">
    <property type="term" value="F:iron ion binding"/>
    <property type="evidence" value="ECO:0007669"/>
    <property type="project" value="InterPro"/>
</dbReference>
<evidence type="ECO:0000256" key="1">
    <source>
        <dbReference type="ARBA" id="ARBA00010617"/>
    </source>
</evidence>
<dbReference type="GO" id="GO:0020037">
    <property type="term" value="F:heme binding"/>
    <property type="evidence" value="ECO:0007669"/>
    <property type="project" value="InterPro"/>
</dbReference>
<dbReference type="PANTHER" id="PTHR46696:SF4">
    <property type="entry name" value="BIOTIN BIOSYNTHESIS CYTOCHROME P450"/>
    <property type="match status" value="1"/>
</dbReference>
<evidence type="ECO:0008006" key="4">
    <source>
        <dbReference type="Google" id="ProtNLM"/>
    </source>
</evidence>
<dbReference type="PROSITE" id="PS00086">
    <property type="entry name" value="CYTOCHROME_P450"/>
    <property type="match status" value="1"/>
</dbReference>
<dbReference type="GO" id="GO:0006707">
    <property type="term" value="P:cholesterol catabolic process"/>
    <property type="evidence" value="ECO:0007669"/>
    <property type="project" value="TreeGrafter"/>
</dbReference>
<dbReference type="RefSeq" id="WP_229741569.1">
    <property type="nucleotide sequence ID" value="NZ_BMEQ01000003.1"/>
</dbReference>
<dbReference type="InterPro" id="IPR036396">
    <property type="entry name" value="Cyt_P450_sf"/>
</dbReference>
<name>A0A917GJU2_9MICC</name>